<reference evidence="9 10" key="1">
    <citation type="journal article" date="2015" name="Genome Announc.">
        <title>Complete Genome of Geobacter pickeringii G13T, a Metal-Reducing Isolate from Sedimentary Kaolin Deposits.</title>
        <authorList>
            <person name="Badalamenti J.P."/>
            <person name="Bond D.R."/>
        </authorList>
    </citation>
    <scope>NUCLEOTIDE SEQUENCE [LARGE SCALE GENOMIC DNA]</scope>
    <source>
        <strain evidence="9 10">G13</strain>
    </source>
</reference>
<sequence>MIRSLSPFIALIILAAIVVHEPLPTSEPGASLADKAKEDLSRIDYPSLRNIDWTPHFMQPSESLESLFGPDWVTVARFNRIDRRHTYPGMTIKVPVDMAAARSYTPLPREYEPAKHYEKYILISLTEQWIGAYENGKLKFSMPAATGSEGHETPTGVFRVDARHRTHTSSLYKTEDQTAQYPMDYAIRFHVGEDNVAYWMHARDLPGRPASHGCVGLYDEPMQKRMYGIPDRAVLHDSKKLYDWAVGENEYEDDAGELELLEDGPVVEVIGTNPVYRSAPLKPLVVSR</sequence>
<organism evidence="9 10">
    <name type="scientific">Geobacter pickeringii</name>
    <dbReference type="NCBI Taxonomy" id="345632"/>
    <lineage>
        <taxon>Bacteria</taxon>
        <taxon>Pseudomonadati</taxon>
        <taxon>Thermodesulfobacteriota</taxon>
        <taxon>Desulfuromonadia</taxon>
        <taxon>Geobacterales</taxon>
        <taxon>Geobacteraceae</taxon>
        <taxon>Geobacter</taxon>
    </lineage>
</organism>
<name>A0A0B5B954_9BACT</name>
<dbReference type="EMBL" id="CP009788">
    <property type="protein sequence ID" value="AJE03268.1"/>
    <property type="molecule type" value="Genomic_DNA"/>
</dbReference>
<evidence type="ECO:0000256" key="5">
    <source>
        <dbReference type="ARBA" id="ARBA00022984"/>
    </source>
</evidence>
<evidence type="ECO:0000256" key="7">
    <source>
        <dbReference type="PROSITE-ProRule" id="PRU01373"/>
    </source>
</evidence>
<dbReference type="PANTHER" id="PTHR30582:SF2">
    <property type="entry name" value="L,D-TRANSPEPTIDASE YCIB-RELATED"/>
    <property type="match status" value="1"/>
</dbReference>
<feature type="active site" description="Proton donor/acceptor" evidence="7">
    <location>
        <position position="201"/>
    </location>
</feature>
<evidence type="ECO:0000259" key="8">
    <source>
        <dbReference type="PROSITE" id="PS52029"/>
    </source>
</evidence>
<evidence type="ECO:0000256" key="4">
    <source>
        <dbReference type="ARBA" id="ARBA00022960"/>
    </source>
</evidence>
<dbReference type="GO" id="GO:0016740">
    <property type="term" value="F:transferase activity"/>
    <property type="evidence" value="ECO:0007669"/>
    <property type="project" value="UniProtKB-KW"/>
</dbReference>
<evidence type="ECO:0000256" key="2">
    <source>
        <dbReference type="ARBA" id="ARBA00005992"/>
    </source>
</evidence>
<keyword evidence="3" id="KW-0808">Transferase</keyword>
<dbReference type="HOGENOM" id="CLU_972402_0_0_7"/>
<dbReference type="InterPro" id="IPR050979">
    <property type="entry name" value="LD-transpeptidase"/>
</dbReference>
<comment type="pathway">
    <text evidence="1 7">Cell wall biogenesis; peptidoglycan biosynthesis.</text>
</comment>
<evidence type="ECO:0000256" key="3">
    <source>
        <dbReference type="ARBA" id="ARBA00022679"/>
    </source>
</evidence>
<dbReference type="GO" id="GO:0071555">
    <property type="term" value="P:cell wall organization"/>
    <property type="evidence" value="ECO:0007669"/>
    <property type="project" value="UniProtKB-UniRule"/>
</dbReference>
<dbReference type="GO" id="GO:0071972">
    <property type="term" value="F:peptidoglycan L,D-transpeptidase activity"/>
    <property type="evidence" value="ECO:0007669"/>
    <property type="project" value="TreeGrafter"/>
</dbReference>
<dbReference type="KEGG" id="gpi:GPICK_07815"/>
<dbReference type="Gene3D" id="2.40.440.10">
    <property type="entry name" value="L,D-transpeptidase catalytic domain-like"/>
    <property type="match status" value="1"/>
</dbReference>
<keyword evidence="10" id="KW-1185">Reference proteome</keyword>
<feature type="domain" description="L,D-TPase catalytic" evidence="8">
    <location>
        <begin position="119"/>
        <end position="242"/>
    </location>
</feature>
<dbReference type="Proteomes" id="UP000057609">
    <property type="component" value="Chromosome"/>
</dbReference>
<evidence type="ECO:0000313" key="10">
    <source>
        <dbReference type="Proteomes" id="UP000057609"/>
    </source>
</evidence>
<dbReference type="GO" id="GO:0008360">
    <property type="term" value="P:regulation of cell shape"/>
    <property type="evidence" value="ECO:0007669"/>
    <property type="project" value="UniProtKB-UniRule"/>
</dbReference>
<evidence type="ECO:0000256" key="6">
    <source>
        <dbReference type="ARBA" id="ARBA00023316"/>
    </source>
</evidence>
<dbReference type="SUPFAM" id="SSF141523">
    <property type="entry name" value="L,D-transpeptidase catalytic domain-like"/>
    <property type="match status" value="1"/>
</dbReference>
<dbReference type="InterPro" id="IPR005490">
    <property type="entry name" value="LD_TPept_cat_dom"/>
</dbReference>
<evidence type="ECO:0000256" key="1">
    <source>
        <dbReference type="ARBA" id="ARBA00004752"/>
    </source>
</evidence>
<dbReference type="RefSeq" id="WP_039741906.1">
    <property type="nucleotide sequence ID" value="NZ_CP009788.1"/>
</dbReference>
<feature type="active site" description="Nucleophile" evidence="7">
    <location>
        <position position="214"/>
    </location>
</feature>
<keyword evidence="6 7" id="KW-0961">Cell wall biogenesis/degradation</keyword>
<dbReference type="OrthoDB" id="9786799at2"/>
<gene>
    <name evidence="9" type="ORF">GPICK_07815</name>
</gene>
<dbReference type="AlphaFoldDB" id="A0A0B5B954"/>
<dbReference type="GO" id="GO:0018104">
    <property type="term" value="P:peptidoglycan-protein cross-linking"/>
    <property type="evidence" value="ECO:0007669"/>
    <property type="project" value="TreeGrafter"/>
</dbReference>
<dbReference type="PANTHER" id="PTHR30582">
    <property type="entry name" value="L,D-TRANSPEPTIDASE"/>
    <property type="match status" value="1"/>
</dbReference>
<dbReference type="PROSITE" id="PS52029">
    <property type="entry name" value="LD_TPASE"/>
    <property type="match status" value="1"/>
</dbReference>
<comment type="similarity">
    <text evidence="2">Belongs to the YkuD family.</text>
</comment>
<keyword evidence="5 7" id="KW-0573">Peptidoglycan synthesis</keyword>
<dbReference type="UniPathway" id="UPA00219"/>
<dbReference type="Pfam" id="PF03734">
    <property type="entry name" value="YkuD"/>
    <property type="match status" value="1"/>
</dbReference>
<protein>
    <submittedName>
        <fullName evidence="9">ErfK/YbiS/YcfS/YnhG family protein</fullName>
    </submittedName>
</protein>
<dbReference type="GO" id="GO:0005576">
    <property type="term" value="C:extracellular region"/>
    <property type="evidence" value="ECO:0007669"/>
    <property type="project" value="TreeGrafter"/>
</dbReference>
<evidence type="ECO:0000313" key="9">
    <source>
        <dbReference type="EMBL" id="AJE03268.1"/>
    </source>
</evidence>
<proteinExistence type="inferred from homology"/>
<accession>A0A0B5B954</accession>
<dbReference type="STRING" id="345632.GPICK_07815"/>
<keyword evidence="4 7" id="KW-0133">Cell shape</keyword>
<dbReference type="InterPro" id="IPR038063">
    <property type="entry name" value="Transpep_catalytic_dom"/>
</dbReference>
<dbReference type="CDD" id="cd16913">
    <property type="entry name" value="YkuD_like"/>
    <property type="match status" value="1"/>
</dbReference>